<dbReference type="GO" id="GO:0005737">
    <property type="term" value="C:cytoplasm"/>
    <property type="evidence" value="ECO:0007669"/>
    <property type="project" value="TreeGrafter"/>
</dbReference>
<dbReference type="GO" id="GO:0043171">
    <property type="term" value="P:peptide catabolic process"/>
    <property type="evidence" value="ECO:0007669"/>
    <property type="project" value="TreeGrafter"/>
</dbReference>
<dbReference type="InterPro" id="IPR014782">
    <property type="entry name" value="Peptidase_M1_dom"/>
</dbReference>
<evidence type="ECO:0008006" key="6">
    <source>
        <dbReference type="Google" id="ProtNLM"/>
    </source>
</evidence>
<dbReference type="Proteomes" id="UP000092462">
    <property type="component" value="Unassembled WGS sequence"/>
</dbReference>
<dbReference type="PANTHER" id="PTHR11533:SF290">
    <property type="entry name" value="AMINOPEPTIDASE"/>
    <property type="match status" value="1"/>
</dbReference>
<dbReference type="InterPro" id="IPR027268">
    <property type="entry name" value="Peptidase_M4/M1_CTD_sf"/>
</dbReference>
<dbReference type="GO" id="GO:0008270">
    <property type="term" value="F:zinc ion binding"/>
    <property type="evidence" value="ECO:0007669"/>
    <property type="project" value="InterPro"/>
</dbReference>
<sequence>MVTAEALTGHVLAPQEEPSVYYCHGLKNADEKTFQFFWNKFKSLTNEQERAQIAKSISCYRNFDFVYDVLMELATDRFYSLFTVLERFQILITAVRHGNSKVALEFLKANHENISRTFSFNLRMEQTLRELAQNVLDEEVVLYQEVIDILFEAGHIIRAKEGTREVVLRTSDNLTWGSEDWVLFNVDQTGYYRVNYDTENWILLANHLHQGPPFAIGSINRAQIIDDSFNLAYSDVIPFPLALNIIKYVRFEPDYGVWVAANQHLLSLNRHLEGQSYELFFGRFLQHITEDLPKNVLYKGNSSPGLRLNIARTITHQLVHNYFGNLVGISWWNSFWLTEGFASYFEYSFSNYYLEDFPMIDLFVSDLMRRNLVEHSLLMSVSLNKYIEHPEEVFSVFDFGMISRAASTIRMIEHFLGKDTFQKGLQKYLKEMQHLAAEAKDLYRNLQEAADEDHSLPEDVKVEDVLQSWIDQPGYPLLTVIRNYESNEIVVNQQRFLSSRGEVDTEGHLTVDLFRKLDVFENVNDEESARITFLRPIIVDLACRSGLGICLTATRVLVMAEALTGQRLVPQEQSSVYYCHGLKNANWQTYLYFWNRLHSLTNDQERHHLVNALSCYQSSSSVYDLLLTTSVIDTIEIVYGMLERFSILSTAFRNGHVRVVINFLKDHHEDVAKTYTFNHRMDEALREMSGYLRTEEDVTEFEEMHSARWEIQ</sequence>
<accession>A0A1B0DKZ5</accession>
<dbReference type="AlphaFoldDB" id="A0A1B0DKZ5"/>
<feature type="domain" description="ERAP1-like C-terminal" evidence="3">
    <location>
        <begin position="509"/>
        <end position="704"/>
    </location>
</feature>
<dbReference type="SUPFAM" id="SSF55486">
    <property type="entry name" value="Metalloproteases ('zincins'), catalytic domain"/>
    <property type="match status" value="1"/>
</dbReference>
<dbReference type="VEuPathDB" id="VectorBase:PPAPM1_006290"/>
<evidence type="ECO:0000259" key="3">
    <source>
        <dbReference type="Pfam" id="PF11838"/>
    </source>
</evidence>
<dbReference type="Gene3D" id="1.10.390.10">
    <property type="entry name" value="Neutral Protease Domain 2"/>
    <property type="match status" value="1"/>
</dbReference>
<dbReference type="VEuPathDB" id="VectorBase:PPAI008939"/>
<dbReference type="GO" id="GO:0006508">
    <property type="term" value="P:proteolysis"/>
    <property type="evidence" value="ECO:0007669"/>
    <property type="project" value="TreeGrafter"/>
</dbReference>
<dbReference type="EMBL" id="AJVK01068779">
    <property type="status" value="NOT_ANNOTATED_CDS"/>
    <property type="molecule type" value="Genomic_DNA"/>
</dbReference>
<dbReference type="InterPro" id="IPR050344">
    <property type="entry name" value="Peptidase_M1_aminopeptidases"/>
</dbReference>
<dbReference type="EnsemblMetazoa" id="PPAI008939-RA">
    <property type="protein sequence ID" value="PPAI008939-PA"/>
    <property type="gene ID" value="PPAI008939"/>
</dbReference>
<dbReference type="GO" id="GO:0042277">
    <property type="term" value="F:peptide binding"/>
    <property type="evidence" value="ECO:0007669"/>
    <property type="project" value="TreeGrafter"/>
</dbReference>
<evidence type="ECO:0000256" key="1">
    <source>
        <dbReference type="ARBA" id="ARBA00010136"/>
    </source>
</evidence>
<dbReference type="VEuPathDB" id="VectorBase:PPAPM1_012644"/>
<evidence type="ECO:0000313" key="5">
    <source>
        <dbReference type="Proteomes" id="UP000092462"/>
    </source>
</evidence>
<name>A0A1B0DKZ5_PHLPP</name>
<feature type="domain" description="Peptidase M1 membrane alanine aminopeptidase" evidence="2">
    <location>
        <begin position="296"/>
        <end position="469"/>
    </location>
</feature>
<protein>
    <recommendedName>
        <fullName evidence="6">Aminopeptidase</fullName>
    </recommendedName>
</protein>
<comment type="similarity">
    <text evidence="1">Belongs to the peptidase M1 family.</text>
</comment>
<dbReference type="Gene3D" id="1.25.50.20">
    <property type="match status" value="3"/>
</dbReference>
<dbReference type="Pfam" id="PF11838">
    <property type="entry name" value="ERAP1_C"/>
    <property type="match status" value="1"/>
</dbReference>
<evidence type="ECO:0000259" key="2">
    <source>
        <dbReference type="Pfam" id="PF01433"/>
    </source>
</evidence>
<evidence type="ECO:0000313" key="4">
    <source>
        <dbReference type="EnsemblMetazoa" id="PPAI008939-PA"/>
    </source>
</evidence>
<dbReference type="Pfam" id="PF01433">
    <property type="entry name" value="Peptidase_M1"/>
    <property type="match status" value="1"/>
</dbReference>
<dbReference type="GO" id="GO:0016020">
    <property type="term" value="C:membrane"/>
    <property type="evidence" value="ECO:0007669"/>
    <property type="project" value="TreeGrafter"/>
</dbReference>
<organism evidence="4 5">
    <name type="scientific">Phlebotomus papatasi</name>
    <name type="common">Sandfly</name>
    <dbReference type="NCBI Taxonomy" id="29031"/>
    <lineage>
        <taxon>Eukaryota</taxon>
        <taxon>Metazoa</taxon>
        <taxon>Ecdysozoa</taxon>
        <taxon>Arthropoda</taxon>
        <taxon>Hexapoda</taxon>
        <taxon>Insecta</taxon>
        <taxon>Pterygota</taxon>
        <taxon>Neoptera</taxon>
        <taxon>Endopterygota</taxon>
        <taxon>Diptera</taxon>
        <taxon>Nematocera</taxon>
        <taxon>Psychodoidea</taxon>
        <taxon>Psychodidae</taxon>
        <taxon>Phlebotomus</taxon>
        <taxon>Phlebotomus</taxon>
    </lineage>
</organism>
<dbReference type="InterPro" id="IPR024571">
    <property type="entry name" value="ERAP1-like_C_dom"/>
</dbReference>
<dbReference type="GO" id="GO:0070006">
    <property type="term" value="F:metalloaminopeptidase activity"/>
    <property type="evidence" value="ECO:0007669"/>
    <property type="project" value="TreeGrafter"/>
</dbReference>
<proteinExistence type="inferred from homology"/>
<dbReference type="PANTHER" id="PTHR11533">
    <property type="entry name" value="PROTEASE M1 ZINC METALLOPROTEASE"/>
    <property type="match status" value="1"/>
</dbReference>
<keyword evidence="5" id="KW-1185">Reference proteome</keyword>
<dbReference type="GO" id="GO:0005615">
    <property type="term" value="C:extracellular space"/>
    <property type="evidence" value="ECO:0007669"/>
    <property type="project" value="TreeGrafter"/>
</dbReference>
<reference evidence="4" key="1">
    <citation type="submission" date="2022-08" db="UniProtKB">
        <authorList>
            <consortium name="EnsemblMetazoa"/>
        </authorList>
    </citation>
    <scope>IDENTIFICATION</scope>
    <source>
        <strain evidence="4">Israel</strain>
    </source>
</reference>